<keyword evidence="2" id="KW-1185">Reference proteome</keyword>
<dbReference type="Proteomes" id="UP000805193">
    <property type="component" value="Unassembled WGS sequence"/>
</dbReference>
<evidence type="ECO:0000313" key="2">
    <source>
        <dbReference type="Proteomes" id="UP000805193"/>
    </source>
</evidence>
<sequence>MKSSNPFCFIVQILLCLCSASVWASPFSQVIVSTTLATEGFPVFQDKSNVRFGVLAYWPQYAFTWHKEATPSTSSLINEASKPWNVASSVSGHGNSLRMKSSNPFCFIVQDVSWPLKKTESENDPSTQKTTISDWLVCQRRLLGSQEEVDKNVATKNMDVSAATYEEGLLLSPSRSMTAKTETQSKKESDRNRTQNVELAKIVSKETRRIPLVGTKNFKLS</sequence>
<proteinExistence type="predicted"/>
<comment type="caution">
    <text evidence="1">The sequence shown here is derived from an EMBL/GenBank/DDBJ whole genome shotgun (WGS) entry which is preliminary data.</text>
</comment>
<protein>
    <submittedName>
        <fullName evidence="1">Uncharacterized protein</fullName>
    </submittedName>
</protein>
<gene>
    <name evidence="1" type="ORF">HPB47_024802</name>
</gene>
<accession>A0AC60Q3X7</accession>
<name>A0AC60Q3X7_IXOPE</name>
<reference evidence="1 2" key="1">
    <citation type="journal article" date="2020" name="Cell">
        <title>Large-Scale Comparative Analyses of Tick Genomes Elucidate Their Genetic Diversity and Vector Capacities.</title>
        <authorList>
            <consortium name="Tick Genome and Microbiome Consortium (TIGMIC)"/>
            <person name="Jia N."/>
            <person name="Wang J."/>
            <person name="Shi W."/>
            <person name="Du L."/>
            <person name="Sun Y."/>
            <person name="Zhan W."/>
            <person name="Jiang J.F."/>
            <person name="Wang Q."/>
            <person name="Zhang B."/>
            <person name="Ji P."/>
            <person name="Bell-Sakyi L."/>
            <person name="Cui X.M."/>
            <person name="Yuan T.T."/>
            <person name="Jiang B.G."/>
            <person name="Yang W.F."/>
            <person name="Lam T.T."/>
            <person name="Chang Q.C."/>
            <person name="Ding S.J."/>
            <person name="Wang X.J."/>
            <person name="Zhu J.G."/>
            <person name="Ruan X.D."/>
            <person name="Zhao L."/>
            <person name="Wei J.T."/>
            <person name="Ye R.Z."/>
            <person name="Que T.C."/>
            <person name="Du C.H."/>
            <person name="Zhou Y.H."/>
            <person name="Cheng J.X."/>
            <person name="Dai P.F."/>
            <person name="Guo W.B."/>
            <person name="Han X.H."/>
            <person name="Huang E.J."/>
            <person name="Li L.F."/>
            <person name="Wei W."/>
            <person name="Gao Y.C."/>
            <person name="Liu J.Z."/>
            <person name="Shao H.Z."/>
            <person name="Wang X."/>
            <person name="Wang C.C."/>
            <person name="Yang T.C."/>
            <person name="Huo Q.B."/>
            <person name="Li W."/>
            <person name="Chen H.Y."/>
            <person name="Chen S.E."/>
            <person name="Zhou L.G."/>
            <person name="Ni X.B."/>
            <person name="Tian J.H."/>
            <person name="Sheng Y."/>
            <person name="Liu T."/>
            <person name="Pan Y.S."/>
            <person name="Xia L.Y."/>
            <person name="Li J."/>
            <person name="Zhao F."/>
            <person name="Cao W.C."/>
        </authorList>
    </citation>
    <scope>NUCLEOTIDE SEQUENCE [LARGE SCALE GENOMIC DNA]</scope>
    <source>
        <strain evidence="1">Iper-2018</strain>
    </source>
</reference>
<evidence type="ECO:0000313" key="1">
    <source>
        <dbReference type="EMBL" id="KAG0428199.1"/>
    </source>
</evidence>
<organism evidence="1 2">
    <name type="scientific">Ixodes persulcatus</name>
    <name type="common">Taiga tick</name>
    <dbReference type="NCBI Taxonomy" id="34615"/>
    <lineage>
        <taxon>Eukaryota</taxon>
        <taxon>Metazoa</taxon>
        <taxon>Ecdysozoa</taxon>
        <taxon>Arthropoda</taxon>
        <taxon>Chelicerata</taxon>
        <taxon>Arachnida</taxon>
        <taxon>Acari</taxon>
        <taxon>Parasitiformes</taxon>
        <taxon>Ixodida</taxon>
        <taxon>Ixodoidea</taxon>
        <taxon>Ixodidae</taxon>
        <taxon>Ixodinae</taxon>
        <taxon>Ixodes</taxon>
    </lineage>
</organism>
<dbReference type="EMBL" id="JABSTQ010009553">
    <property type="protein sequence ID" value="KAG0428199.1"/>
    <property type="molecule type" value="Genomic_DNA"/>
</dbReference>